<feature type="transmembrane region" description="Helical" evidence="7">
    <location>
        <begin position="266"/>
        <end position="288"/>
    </location>
</feature>
<dbReference type="SUPFAM" id="SSF90123">
    <property type="entry name" value="ABC transporter transmembrane region"/>
    <property type="match status" value="1"/>
</dbReference>
<feature type="transmembrane region" description="Helical" evidence="7">
    <location>
        <begin position="33"/>
        <end position="60"/>
    </location>
</feature>
<dbReference type="GO" id="GO:0005886">
    <property type="term" value="C:plasma membrane"/>
    <property type="evidence" value="ECO:0007669"/>
    <property type="project" value="UniProtKB-SubCell"/>
</dbReference>
<dbReference type="GO" id="GO:0016887">
    <property type="term" value="F:ATP hydrolysis activity"/>
    <property type="evidence" value="ECO:0007669"/>
    <property type="project" value="InterPro"/>
</dbReference>
<dbReference type="InterPro" id="IPR027417">
    <property type="entry name" value="P-loop_NTPase"/>
</dbReference>
<protein>
    <submittedName>
        <fullName evidence="9">Multidrug ABC transporter permease</fullName>
    </submittedName>
</protein>
<dbReference type="PANTHER" id="PTHR24221:SF654">
    <property type="entry name" value="ATP-BINDING CASSETTE SUB-FAMILY B MEMBER 6"/>
    <property type="match status" value="1"/>
</dbReference>
<accession>A0A9W6PQH9</accession>
<dbReference type="SMART" id="SM00382">
    <property type="entry name" value="AAA"/>
    <property type="match status" value="1"/>
</dbReference>
<dbReference type="InterPro" id="IPR036640">
    <property type="entry name" value="ABC1_TM_sf"/>
</dbReference>
<dbReference type="InterPro" id="IPR039421">
    <property type="entry name" value="Type_1_exporter"/>
</dbReference>
<dbReference type="InterPro" id="IPR003439">
    <property type="entry name" value="ABC_transporter-like_ATP-bd"/>
</dbReference>
<evidence type="ECO:0000259" key="8">
    <source>
        <dbReference type="PROSITE" id="PS50893"/>
    </source>
</evidence>
<feature type="transmembrane region" description="Helical" evidence="7">
    <location>
        <begin position="72"/>
        <end position="92"/>
    </location>
</feature>
<evidence type="ECO:0000256" key="2">
    <source>
        <dbReference type="ARBA" id="ARBA00022692"/>
    </source>
</evidence>
<keyword evidence="2 7" id="KW-0812">Transmembrane</keyword>
<dbReference type="GO" id="GO:0005524">
    <property type="term" value="F:ATP binding"/>
    <property type="evidence" value="ECO:0007669"/>
    <property type="project" value="UniProtKB-KW"/>
</dbReference>
<dbReference type="Pfam" id="PF00005">
    <property type="entry name" value="ABC_tran"/>
    <property type="match status" value="1"/>
</dbReference>
<comment type="caution">
    <text evidence="9">The sequence shown here is derived from an EMBL/GenBank/DDBJ whole genome shotgun (WGS) entry which is preliminary data.</text>
</comment>
<keyword evidence="3" id="KW-0547">Nucleotide-binding</keyword>
<organism evidence="9 10">
    <name type="scientific">Kitasatospora phosalacinea</name>
    <dbReference type="NCBI Taxonomy" id="2065"/>
    <lineage>
        <taxon>Bacteria</taxon>
        <taxon>Bacillati</taxon>
        <taxon>Actinomycetota</taxon>
        <taxon>Actinomycetes</taxon>
        <taxon>Kitasatosporales</taxon>
        <taxon>Streptomycetaceae</taxon>
        <taxon>Kitasatospora</taxon>
    </lineage>
</organism>
<evidence type="ECO:0000256" key="5">
    <source>
        <dbReference type="ARBA" id="ARBA00022989"/>
    </source>
</evidence>
<dbReference type="Gene3D" id="1.20.1560.10">
    <property type="entry name" value="ABC transporter type 1, transmembrane domain"/>
    <property type="match status" value="1"/>
</dbReference>
<keyword evidence="6 7" id="KW-0472">Membrane</keyword>
<evidence type="ECO:0000256" key="4">
    <source>
        <dbReference type="ARBA" id="ARBA00022840"/>
    </source>
</evidence>
<dbReference type="AlphaFoldDB" id="A0A9W6PQH9"/>
<gene>
    <name evidence="9" type="ORF">Kpho01_74650</name>
</gene>
<dbReference type="CDD" id="cd03228">
    <property type="entry name" value="ABCC_MRP_Like"/>
    <property type="match status" value="1"/>
</dbReference>
<evidence type="ECO:0000256" key="6">
    <source>
        <dbReference type="ARBA" id="ARBA00023136"/>
    </source>
</evidence>
<evidence type="ECO:0000256" key="1">
    <source>
        <dbReference type="ARBA" id="ARBA00004651"/>
    </source>
</evidence>
<comment type="subcellular location">
    <subcellularLocation>
        <location evidence="1">Cell membrane</location>
        <topology evidence="1">Multi-pass membrane protein</topology>
    </subcellularLocation>
</comment>
<evidence type="ECO:0000313" key="9">
    <source>
        <dbReference type="EMBL" id="GLW59455.1"/>
    </source>
</evidence>
<dbReference type="SUPFAM" id="SSF52540">
    <property type="entry name" value="P-loop containing nucleoside triphosphate hydrolases"/>
    <property type="match status" value="1"/>
</dbReference>
<dbReference type="EMBL" id="BSRX01000083">
    <property type="protein sequence ID" value="GLW59455.1"/>
    <property type="molecule type" value="Genomic_DNA"/>
</dbReference>
<dbReference type="OrthoDB" id="9806127at2"/>
<feature type="transmembrane region" description="Helical" evidence="7">
    <location>
        <begin position="300"/>
        <end position="320"/>
    </location>
</feature>
<dbReference type="GO" id="GO:0034040">
    <property type="term" value="F:ATPase-coupled lipid transmembrane transporter activity"/>
    <property type="evidence" value="ECO:0007669"/>
    <property type="project" value="TreeGrafter"/>
</dbReference>
<evidence type="ECO:0000256" key="7">
    <source>
        <dbReference type="SAM" id="Phobius"/>
    </source>
</evidence>
<evidence type="ECO:0000313" key="10">
    <source>
        <dbReference type="Proteomes" id="UP001165143"/>
    </source>
</evidence>
<proteinExistence type="predicted"/>
<dbReference type="PANTHER" id="PTHR24221">
    <property type="entry name" value="ATP-BINDING CASSETTE SUB-FAMILY B"/>
    <property type="match status" value="1"/>
</dbReference>
<dbReference type="RefSeq" id="WP_051778658.1">
    <property type="nucleotide sequence ID" value="NZ_BSRX01000083.1"/>
</dbReference>
<reference evidence="9" key="1">
    <citation type="submission" date="2023-02" db="EMBL/GenBank/DDBJ databases">
        <title>Kitasatospora phosalacinea NBRC 14362.</title>
        <authorList>
            <person name="Ichikawa N."/>
            <person name="Sato H."/>
            <person name="Tonouchi N."/>
        </authorList>
    </citation>
    <scope>NUCLEOTIDE SEQUENCE</scope>
    <source>
        <strain evidence="9">NBRC 14362</strain>
    </source>
</reference>
<evidence type="ECO:0000256" key="3">
    <source>
        <dbReference type="ARBA" id="ARBA00022741"/>
    </source>
</evidence>
<feature type="domain" description="ABC transporter" evidence="8">
    <location>
        <begin position="365"/>
        <end position="604"/>
    </location>
</feature>
<dbReference type="Gene3D" id="3.40.50.300">
    <property type="entry name" value="P-loop containing nucleotide triphosphate hydrolases"/>
    <property type="match status" value="1"/>
</dbReference>
<dbReference type="PROSITE" id="PS00211">
    <property type="entry name" value="ABC_TRANSPORTER_1"/>
    <property type="match status" value="1"/>
</dbReference>
<keyword evidence="5 7" id="KW-1133">Transmembrane helix</keyword>
<sequence>MTAAPRGAVALLRARTARWLSIARLLPAAGRPLLAAALAVNLALGLLPVAFMIATAVTVSRLPRAAADGGHWDALLTPLVTALAVFLLSQVLRPFQTAVAETVTRAVDGHCAHRMLTATTVDAPPAALDRPEALDRLADARSAFDRAMPSPGDAVAGLVNLVARYSQLLACLLVLGAVLNPWTAVLAGATALVIRSVNRGSLAAYVEYWKSLAGERRKSAYLRTAAVDASGGKEVRLLGALPWFRARYRAEAVDYLAQLWKERRRLLLLPFAGLAVVALVGAAGNLLVLATTVPPGSDGALALALTVQCLLVPLRFGVYFPESDVQTQYGMLAHQALTDFVEQAGREPVPDRARPVPQLSEGIAFRGVDFGYPGADRQVYRGLDLVIPANRSTAVIGLNGAGKTTLVKLLARVHEPVAGRIEADGVPLTAMDPTAWRRRLAVVFQDFNRYDLTLAQNVALGAAHRPPDRDAVTAALARAGAREVLDAVGPDTVLSAAYQGGRDLSGGQWQRVALARALYAVDSGAEVLVLDEPTAQLDVRAEVAFYERFLELTRGTTSVVISHRFSTVRRADNIVVVEDGAVVEHGDHDSLMREGGRYATLFRLQADRFDPAPDESAPGREGALR</sequence>
<dbReference type="Proteomes" id="UP001165143">
    <property type="component" value="Unassembled WGS sequence"/>
</dbReference>
<name>A0A9W6PQH9_9ACTN</name>
<dbReference type="InterPro" id="IPR017871">
    <property type="entry name" value="ABC_transporter-like_CS"/>
</dbReference>
<dbReference type="PROSITE" id="PS50893">
    <property type="entry name" value="ABC_TRANSPORTER_2"/>
    <property type="match status" value="1"/>
</dbReference>
<dbReference type="InterPro" id="IPR003593">
    <property type="entry name" value="AAA+_ATPase"/>
</dbReference>
<keyword evidence="4" id="KW-0067">ATP-binding</keyword>